<evidence type="ECO:0000259" key="8">
    <source>
        <dbReference type="PROSITE" id="PS00036"/>
    </source>
</evidence>
<dbReference type="EMBL" id="NPIC01000002">
    <property type="protein sequence ID" value="RDL38667.1"/>
    <property type="molecule type" value="Genomic_DNA"/>
</dbReference>
<feature type="coiled-coil region" evidence="6">
    <location>
        <begin position="360"/>
        <end position="387"/>
    </location>
</feature>
<evidence type="ECO:0000256" key="5">
    <source>
        <dbReference type="ARBA" id="ARBA00023242"/>
    </source>
</evidence>
<feature type="region of interest" description="Disordered" evidence="7">
    <location>
        <begin position="304"/>
        <end position="332"/>
    </location>
</feature>
<evidence type="ECO:0000256" key="3">
    <source>
        <dbReference type="ARBA" id="ARBA00023125"/>
    </source>
</evidence>
<dbReference type="CDD" id="cd14705">
    <property type="entry name" value="bZIP_Zip1"/>
    <property type="match status" value="1"/>
</dbReference>
<dbReference type="GeneID" id="43595856"/>
<dbReference type="InterPro" id="IPR046347">
    <property type="entry name" value="bZIP_sf"/>
</dbReference>
<comment type="caution">
    <text evidence="9">The sequence shown here is derived from an EMBL/GenBank/DDBJ whole genome shotgun (WGS) entry which is preliminary data.</text>
</comment>
<keyword evidence="4" id="KW-0804">Transcription</keyword>
<dbReference type="GO" id="GO:0000977">
    <property type="term" value="F:RNA polymerase II transcription regulatory region sequence-specific DNA binding"/>
    <property type="evidence" value="ECO:0007669"/>
    <property type="project" value="TreeGrafter"/>
</dbReference>
<keyword evidence="6" id="KW-0175">Coiled coil</keyword>
<keyword evidence="10" id="KW-1185">Reference proteome</keyword>
<dbReference type="GO" id="GO:0001228">
    <property type="term" value="F:DNA-binding transcription activator activity, RNA polymerase II-specific"/>
    <property type="evidence" value="ECO:0007669"/>
    <property type="project" value="TreeGrafter"/>
</dbReference>
<dbReference type="Gene3D" id="1.20.5.170">
    <property type="match status" value="1"/>
</dbReference>
<feature type="region of interest" description="Disordered" evidence="7">
    <location>
        <begin position="250"/>
        <end position="280"/>
    </location>
</feature>
<dbReference type="Pfam" id="PF07716">
    <property type="entry name" value="bZIP_2"/>
    <property type="match status" value="1"/>
</dbReference>
<keyword evidence="5" id="KW-0539">Nucleus</keyword>
<dbReference type="Proteomes" id="UP000254866">
    <property type="component" value="Unassembled WGS sequence"/>
</dbReference>
<feature type="compositionally biased region" description="Basic and acidic residues" evidence="7">
    <location>
        <begin position="414"/>
        <end position="424"/>
    </location>
</feature>
<dbReference type="InterPro" id="IPR004827">
    <property type="entry name" value="bZIP"/>
</dbReference>
<evidence type="ECO:0000256" key="1">
    <source>
        <dbReference type="ARBA" id="ARBA00004123"/>
    </source>
</evidence>
<dbReference type="PANTHER" id="PTHR13044">
    <property type="entry name" value="ACTIVATING TRANSCRIPTION FACTOR ATF 4/5"/>
    <property type="match status" value="1"/>
</dbReference>
<gene>
    <name evidence="9" type="ORF">BP5553_03007</name>
</gene>
<feature type="compositionally biased region" description="Low complexity" evidence="7">
    <location>
        <begin position="263"/>
        <end position="278"/>
    </location>
</feature>
<dbReference type="PROSITE" id="PS00036">
    <property type="entry name" value="BZIP_BASIC"/>
    <property type="match status" value="1"/>
</dbReference>
<evidence type="ECO:0000256" key="6">
    <source>
        <dbReference type="SAM" id="Coils"/>
    </source>
</evidence>
<proteinExistence type="predicted"/>
<evidence type="ECO:0000256" key="7">
    <source>
        <dbReference type="SAM" id="MobiDB-lite"/>
    </source>
</evidence>
<dbReference type="STRING" id="2656787.A0A370TT20"/>
<comment type="subcellular location">
    <subcellularLocation>
        <location evidence="1">Nucleus</location>
    </subcellularLocation>
</comment>
<evidence type="ECO:0000256" key="4">
    <source>
        <dbReference type="ARBA" id="ARBA00023163"/>
    </source>
</evidence>
<keyword evidence="2" id="KW-0805">Transcription regulation</keyword>
<feature type="compositionally biased region" description="Polar residues" evidence="7">
    <location>
        <begin position="250"/>
        <end position="259"/>
    </location>
</feature>
<feature type="compositionally biased region" description="Basic and acidic residues" evidence="7">
    <location>
        <begin position="398"/>
        <end position="407"/>
    </location>
</feature>
<accession>A0A370TT20</accession>
<dbReference type="RefSeq" id="XP_031871323.1">
    <property type="nucleotide sequence ID" value="XM_032011630.1"/>
</dbReference>
<dbReference type="AlphaFoldDB" id="A0A370TT20"/>
<feature type="region of interest" description="Disordered" evidence="7">
    <location>
        <begin position="398"/>
        <end position="431"/>
    </location>
</feature>
<evidence type="ECO:0000313" key="9">
    <source>
        <dbReference type="EMBL" id="RDL38667.1"/>
    </source>
</evidence>
<name>A0A370TT20_9HELO</name>
<dbReference type="GO" id="GO:0005634">
    <property type="term" value="C:nucleus"/>
    <property type="evidence" value="ECO:0007669"/>
    <property type="project" value="UniProtKB-SubCell"/>
</dbReference>
<organism evidence="9 10">
    <name type="scientific">Venustampulla echinocandica</name>
    <dbReference type="NCBI Taxonomy" id="2656787"/>
    <lineage>
        <taxon>Eukaryota</taxon>
        <taxon>Fungi</taxon>
        <taxon>Dikarya</taxon>
        <taxon>Ascomycota</taxon>
        <taxon>Pezizomycotina</taxon>
        <taxon>Leotiomycetes</taxon>
        <taxon>Helotiales</taxon>
        <taxon>Pleuroascaceae</taxon>
        <taxon>Venustampulla</taxon>
    </lineage>
</organism>
<feature type="domain" description="BZIP" evidence="8">
    <location>
        <begin position="334"/>
        <end position="348"/>
    </location>
</feature>
<reference evidence="9 10" key="1">
    <citation type="journal article" date="2018" name="IMA Fungus">
        <title>IMA Genome-F 9: Draft genome sequence of Annulohypoxylon stygium, Aspergillus mulundensis, Berkeleyomyces basicola (syn. Thielaviopsis basicola), Ceratocystis smalleyi, two Cercospora beticola strains, Coleophoma cylindrospora, Fusarium fracticaudum, Phialophora cf. hyalina, and Morchella septimelata.</title>
        <authorList>
            <person name="Wingfield B.D."/>
            <person name="Bills G.F."/>
            <person name="Dong Y."/>
            <person name="Huang W."/>
            <person name="Nel W.J."/>
            <person name="Swalarsk-Parry B.S."/>
            <person name="Vaghefi N."/>
            <person name="Wilken P.M."/>
            <person name="An Z."/>
            <person name="de Beer Z.W."/>
            <person name="De Vos L."/>
            <person name="Chen L."/>
            <person name="Duong T.A."/>
            <person name="Gao Y."/>
            <person name="Hammerbacher A."/>
            <person name="Kikkert J.R."/>
            <person name="Li Y."/>
            <person name="Li H."/>
            <person name="Li K."/>
            <person name="Li Q."/>
            <person name="Liu X."/>
            <person name="Ma X."/>
            <person name="Naidoo K."/>
            <person name="Pethybridge S.J."/>
            <person name="Sun J."/>
            <person name="Steenkamp E.T."/>
            <person name="van der Nest M.A."/>
            <person name="van Wyk S."/>
            <person name="Wingfield M.J."/>
            <person name="Xiong C."/>
            <person name="Yue Q."/>
            <person name="Zhang X."/>
        </authorList>
    </citation>
    <scope>NUCLEOTIDE SEQUENCE [LARGE SCALE GENOMIC DNA]</scope>
    <source>
        <strain evidence="9 10">BP 5553</strain>
    </source>
</reference>
<protein>
    <recommendedName>
        <fullName evidence="8">BZIP domain-containing protein</fullName>
    </recommendedName>
</protein>
<dbReference type="SUPFAM" id="SSF57959">
    <property type="entry name" value="Leucine zipper domain"/>
    <property type="match status" value="1"/>
</dbReference>
<evidence type="ECO:0000256" key="2">
    <source>
        <dbReference type="ARBA" id="ARBA00023015"/>
    </source>
</evidence>
<dbReference type="PANTHER" id="PTHR13044:SF14">
    <property type="entry name" value="CRYPTOCEPHAL, ISOFORM A"/>
    <property type="match status" value="1"/>
</dbReference>
<keyword evidence="3" id="KW-0238">DNA-binding</keyword>
<dbReference type="OrthoDB" id="1939598at2759"/>
<evidence type="ECO:0000313" key="10">
    <source>
        <dbReference type="Proteomes" id="UP000254866"/>
    </source>
</evidence>
<sequence>MATQNRQQLLQPRRVLDLDLDLDLALAQATDFPFAEAQRPDHDVQGALADWAAWKQNVEIPMIGSLASAGVHSYGISSLGVSISRVTGTGTGRSITPWTNLTQPQPHPHPHPHRLCILHSLFSTCRQPVDKRQWQGQCQRQRLAADQHYVLGSFSSDKEYAGRVDDEPFPSSPDCLLGTGTGTSASTPHVNIPLLCIAIFTFLNNSGSPDVSRPPANPVGTSAAVAVTSPTYNPWEGQQQQLSLITPYTMQSQQRQPYQPHNYDPYYTPSTSTESTPPNGFVPYYIDPAHASLSPLHPNGPISPYPAGILSPSSPTSPPTPGTAALSDPEAEQKRLRNTAASARFRAKKKMREQSLERVSQERRTLLSRLEGRVKELEEENKWLKNLVWEKRDAREERELRLRRGEIDGVDGEGEGKREGDRNDGVGTSGS</sequence>